<evidence type="ECO:0000313" key="3">
    <source>
        <dbReference type="Proteomes" id="UP000824998"/>
    </source>
</evidence>
<evidence type="ECO:0008006" key="4">
    <source>
        <dbReference type="Google" id="ProtNLM"/>
    </source>
</evidence>
<feature type="compositionally biased region" description="Polar residues" evidence="1">
    <location>
        <begin position="592"/>
        <end position="612"/>
    </location>
</feature>
<feature type="region of interest" description="Disordered" evidence="1">
    <location>
        <begin position="558"/>
        <end position="616"/>
    </location>
</feature>
<evidence type="ECO:0000256" key="1">
    <source>
        <dbReference type="SAM" id="MobiDB-lite"/>
    </source>
</evidence>
<dbReference type="Gene3D" id="3.30.160.60">
    <property type="entry name" value="Classic Zinc Finger"/>
    <property type="match status" value="1"/>
</dbReference>
<accession>A0A9P7YNT9</accession>
<keyword evidence="3" id="KW-1185">Reference proteome</keyword>
<feature type="compositionally biased region" description="Low complexity" evidence="1">
    <location>
        <begin position="558"/>
        <end position="570"/>
    </location>
</feature>
<feature type="region of interest" description="Disordered" evidence="1">
    <location>
        <begin position="294"/>
        <end position="368"/>
    </location>
</feature>
<feature type="compositionally biased region" description="Basic and acidic residues" evidence="1">
    <location>
        <begin position="142"/>
        <end position="151"/>
    </location>
</feature>
<gene>
    <name evidence="2" type="ORF">BJ875DRAFT_454343</name>
</gene>
<proteinExistence type="predicted"/>
<comment type="caution">
    <text evidence="2">The sequence shown here is derived from an EMBL/GenBank/DDBJ whole genome shotgun (WGS) entry which is preliminary data.</text>
</comment>
<reference evidence="2" key="1">
    <citation type="journal article" date="2021" name="IMA Fungus">
        <title>Genomic characterization of three marine fungi, including Emericellopsis atlantica sp. nov. with signatures of a generalist lifestyle and marine biomass degradation.</title>
        <authorList>
            <person name="Hagestad O.C."/>
            <person name="Hou L."/>
            <person name="Andersen J.H."/>
            <person name="Hansen E.H."/>
            <person name="Altermark B."/>
            <person name="Li C."/>
            <person name="Kuhnert E."/>
            <person name="Cox R.J."/>
            <person name="Crous P.W."/>
            <person name="Spatafora J.W."/>
            <person name="Lail K."/>
            <person name="Amirebrahimi M."/>
            <person name="Lipzen A."/>
            <person name="Pangilinan J."/>
            <person name="Andreopoulos W."/>
            <person name="Hayes R.D."/>
            <person name="Ng V."/>
            <person name="Grigoriev I.V."/>
            <person name="Jackson S.A."/>
            <person name="Sutton T.D.S."/>
            <person name="Dobson A.D.W."/>
            <person name="Rama T."/>
        </authorList>
    </citation>
    <scope>NUCLEOTIDE SEQUENCE</scope>
    <source>
        <strain evidence="2">TRa018bII</strain>
    </source>
</reference>
<dbReference type="AlphaFoldDB" id="A0A9P7YNT9"/>
<evidence type="ECO:0000313" key="2">
    <source>
        <dbReference type="EMBL" id="KAG9237203.1"/>
    </source>
</evidence>
<sequence>MTVEDLFALNPSIIWKVKGYSPYYDMISTDEIPEDSLFFEDYSASSIINTYDDFTIFSGDPEYIDGNASKVNNNGAGFARGYSLTNSPSSPSAWIPEDWLPSACESTASHFKSPSHIPPLIGDLPLEYPELSISKPKAPRISHGEGRKNGEMETASEESTERDASSSKTRVTISNDRRTLISAAPGYSSPKKSEQVNLKCAPKSYSAIKLQTGAHISETKYKTLSAPTSRVCDLFDENEDSSMKQLCGAMEESQLTDVENAGYLIDSAKEAVLDVVMEEFWVLFDQNWVLPLTEHGGNNGQGSSTTDRSESSSAATRSSNGSVKRKRRGSSGSMEDDDDGSNEGTPPLRKNSKMNPNDDPISKFSCPFRKRDPRRYGIYTHRTCTQGYWTTMARLKEHLYRCHQTPLHCKRCGKVFKSQPLLDMHIVADVTEICRVIQGSAPAGVTPENELKLRSKKKSRPGMTEKERWEDIYRILFPDEAIPSPYFEEPQDEVPSSPDSQNLTIYTEYLRRELPRMVRAEIEESLRHQMQPVQTALLAGLVDTMRECQDRLFRSFADQQGQPSGQPQDTSNEESSFADLGPTKSGEDIGDNKTQGQTTADTGQSDLLNASFLQPPPTEELDLDQFLFSCEDRTSTSAPMISSDSAYESALGFISEQQDQDGDDGPEVDVNRRNTNYDNCEKTGCAEDFTWEFNDNYLAGFQLGF</sequence>
<protein>
    <recommendedName>
        <fullName evidence="4">C2H2-type domain-containing protein</fullName>
    </recommendedName>
</protein>
<dbReference type="EMBL" id="MU251391">
    <property type="protein sequence ID" value="KAG9237203.1"/>
    <property type="molecule type" value="Genomic_DNA"/>
</dbReference>
<dbReference type="OrthoDB" id="5382659at2759"/>
<organism evidence="2 3">
    <name type="scientific">Amylocarpus encephaloides</name>
    <dbReference type="NCBI Taxonomy" id="45428"/>
    <lineage>
        <taxon>Eukaryota</taxon>
        <taxon>Fungi</taxon>
        <taxon>Dikarya</taxon>
        <taxon>Ascomycota</taxon>
        <taxon>Pezizomycotina</taxon>
        <taxon>Leotiomycetes</taxon>
        <taxon>Helotiales</taxon>
        <taxon>Helotiales incertae sedis</taxon>
        <taxon>Amylocarpus</taxon>
    </lineage>
</organism>
<dbReference type="PANTHER" id="PTHR38166">
    <property type="entry name" value="C2H2-TYPE DOMAIN-CONTAINING PROTEIN-RELATED"/>
    <property type="match status" value="1"/>
</dbReference>
<dbReference type="Proteomes" id="UP000824998">
    <property type="component" value="Unassembled WGS sequence"/>
</dbReference>
<dbReference type="PANTHER" id="PTHR38166:SF1">
    <property type="entry name" value="C2H2-TYPE DOMAIN-CONTAINING PROTEIN"/>
    <property type="match status" value="1"/>
</dbReference>
<feature type="region of interest" description="Disordered" evidence="1">
    <location>
        <begin position="135"/>
        <end position="174"/>
    </location>
</feature>
<name>A0A9P7YNT9_9HELO</name>
<feature type="compositionally biased region" description="Low complexity" evidence="1">
    <location>
        <begin position="303"/>
        <end position="322"/>
    </location>
</feature>